<protein>
    <submittedName>
        <fullName evidence="1">Exonuclease</fullName>
    </submittedName>
</protein>
<dbReference type="SUPFAM" id="SSF53098">
    <property type="entry name" value="Ribonuclease H-like"/>
    <property type="match status" value="1"/>
</dbReference>
<gene>
    <name evidence="1" type="ORF">AC499_0850</name>
</gene>
<reference evidence="1 2" key="1">
    <citation type="submission" date="2015-10" db="EMBL/GenBank/DDBJ databases">
        <title>Comparative genomics and high-throughput reverse genetic screens identify a new phytobacterial MAMP and an Arabidopsis receptor required for immune elicitation.</title>
        <authorList>
            <person name="Mott G.A."/>
            <person name="Thakur S."/>
            <person name="Wang P.W."/>
            <person name="Desveaux D."/>
            <person name="Guttman D.S."/>
        </authorList>
    </citation>
    <scope>NUCLEOTIDE SEQUENCE [LARGE SCALE GENOMIC DNA]</scope>
    <source>
        <strain evidence="1 2">107</strain>
    </source>
</reference>
<name>A0ABR5KSQ7_PSEAV</name>
<dbReference type="InterPro" id="IPR012337">
    <property type="entry name" value="RNaseH-like_sf"/>
</dbReference>
<dbReference type="EMBL" id="LGLK01000057">
    <property type="protein sequence ID" value="KPC17648.1"/>
    <property type="molecule type" value="Genomic_DNA"/>
</dbReference>
<keyword evidence="2" id="KW-1185">Reference proteome</keyword>
<sequence>MLSDLEHTNLKKWHWKALNCRAMGLKNAVLDLGLDWVGTYHRGIDDARNVASVVRKLRSEYLALQAEK</sequence>
<dbReference type="GO" id="GO:0004527">
    <property type="term" value="F:exonuclease activity"/>
    <property type="evidence" value="ECO:0007669"/>
    <property type="project" value="UniProtKB-KW"/>
</dbReference>
<organism evidence="1 2">
    <name type="scientific">Pseudomonas amygdali pv. lachrymans</name>
    <name type="common">Pseudomonas syringae pv. lachrymans</name>
    <dbReference type="NCBI Taxonomy" id="53707"/>
    <lineage>
        <taxon>Bacteria</taxon>
        <taxon>Pseudomonadati</taxon>
        <taxon>Pseudomonadota</taxon>
        <taxon>Gammaproteobacteria</taxon>
        <taxon>Pseudomonadales</taxon>
        <taxon>Pseudomonadaceae</taxon>
        <taxon>Pseudomonas</taxon>
        <taxon>Pseudomonas amygdali</taxon>
    </lineage>
</organism>
<proteinExistence type="predicted"/>
<accession>A0ABR5KSQ7</accession>
<dbReference type="Gene3D" id="3.30.420.10">
    <property type="entry name" value="Ribonuclease H-like superfamily/Ribonuclease H"/>
    <property type="match status" value="1"/>
</dbReference>
<keyword evidence="1" id="KW-0269">Exonuclease</keyword>
<dbReference type="Proteomes" id="UP000037943">
    <property type="component" value="Unassembled WGS sequence"/>
</dbReference>
<keyword evidence="1" id="KW-0378">Hydrolase</keyword>
<keyword evidence="1" id="KW-0540">Nuclease</keyword>
<dbReference type="InterPro" id="IPR036397">
    <property type="entry name" value="RNaseH_sf"/>
</dbReference>
<evidence type="ECO:0000313" key="2">
    <source>
        <dbReference type="Proteomes" id="UP000037943"/>
    </source>
</evidence>
<comment type="caution">
    <text evidence="1">The sequence shown here is derived from an EMBL/GenBank/DDBJ whole genome shotgun (WGS) entry which is preliminary data.</text>
</comment>
<evidence type="ECO:0000313" key="1">
    <source>
        <dbReference type="EMBL" id="KPC17648.1"/>
    </source>
</evidence>